<dbReference type="GO" id="GO:0005524">
    <property type="term" value="F:ATP binding"/>
    <property type="evidence" value="ECO:0007669"/>
    <property type="project" value="UniProtKB-KW"/>
</dbReference>
<keyword evidence="7" id="KW-1185">Reference proteome</keyword>
<evidence type="ECO:0000256" key="1">
    <source>
        <dbReference type="ARBA" id="ARBA00022679"/>
    </source>
</evidence>
<gene>
    <name evidence="6" type="ORF">HG543_33895</name>
</gene>
<feature type="domain" description="Protein kinase" evidence="5">
    <location>
        <begin position="1"/>
        <end position="282"/>
    </location>
</feature>
<evidence type="ECO:0000256" key="4">
    <source>
        <dbReference type="ARBA" id="ARBA00022840"/>
    </source>
</evidence>
<keyword evidence="6" id="KW-0723">Serine/threonine-protein kinase</keyword>
<dbReference type="InterPro" id="IPR011009">
    <property type="entry name" value="Kinase-like_dom_sf"/>
</dbReference>
<evidence type="ECO:0000313" key="7">
    <source>
        <dbReference type="Proteomes" id="UP000518300"/>
    </source>
</evidence>
<dbReference type="CDD" id="cd14014">
    <property type="entry name" value="STKc_PknB_like"/>
    <property type="match status" value="1"/>
</dbReference>
<dbReference type="Gene3D" id="3.30.200.20">
    <property type="entry name" value="Phosphorylase Kinase, domain 1"/>
    <property type="match status" value="1"/>
</dbReference>
<evidence type="ECO:0000259" key="5">
    <source>
        <dbReference type="PROSITE" id="PS50011"/>
    </source>
</evidence>
<dbReference type="Gene3D" id="1.10.510.10">
    <property type="entry name" value="Transferase(Phosphotransferase) domain 1"/>
    <property type="match status" value="1"/>
</dbReference>
<keyword evidence="3 6" id="KW-0418">Kinase</keyword>
<comment type="caution">
    <text evidence="6">The sequence shown here is derived from an EMBL/GenBank/DDBJ whole genome shotgun (WGS) entry which is preliminary data.</text>
</comment>
<dbReference type="PROSITE" id="PS50011">
    <property type="entry name" value="PROTEIN_KINASE_DOM"/>
    <property type="match status" value="1"/>
</dbReference>
<dbReference type="PANTHER" id="PTHR43289:SF6">
    <property type="entry name" value="SERINE_THREONINE-PROTEIN KINASE NEKL-3"/>
    <property type="match status" value="1"/>
</dbReference>
<dbReference type="GO" id="GO:0004674">
    <property type="term" value="F:protein serine/threonine kinase activity"/>
    <property type="evidence" value="ECO:0007669"/>
    <property type="project" value="UniProtKB-KW"/>
</dbReference>
<organism evidence="6 7">
    <name type="scientific">Pyxidicoccus fallax</name>
    <dbReference type="NCBI Taxonomy" id="394095"/>
    <lineage>
        <taxon>Bacteria</taxon>
        <taxon>Pseudomonadati</taxon>
        <taxon>Myxococcota</taxon>
        <taxon>Myxococcia</taxon>
        <taxon>Myxococcales</taxon>
        <taxon>Cystobacterineae</taxon>
        <taxon>Myxococcaceae</taxon>
        <taxon>Pyxidicoccus</taxon>
    </lineage>
</organism>
<proteinExistence type="predicted"/>
<dbReference type="SUPFAM" id="SSF56112">
    <property type="entry name" value="Protein kinase-like (PK-like)"/>
    <property type="match status" value="1"/>
</dbReference>
<dbReference type="InterPro" id="IPR000719">
    <property type="entry name" value="Prot_kinase_dom"/>
</dbReference>
<dbReference type="PANTHER" id="PTHR43289">
    <property type="entry name" value="MITOGEN-ACTIVATED PROTEIN KINASE KINASE KINASE 20-RELATED"/>
    <property type="match status" value="1"/>
</dbReference>
<reference evidence="6 7" key="1">
    <citation type="submission" date="2020-04" db="EMBL/GenBank/DDBJ databases">
        <title>Draft genome of Pyxidicoccus fallax type strain.</title>
        <authorList>
            <person name="Whitworth D.E."/>
        </authorList>
    </citation>
    <scope>NUCLEOTIDE SEQUENCE [LARGE SCALE GENOMIC DNA]</scope>
    <source>
        <strain evidence="6 7">DSM 14698</strain>
    </source>
</reference>
<keyword evidence="4" id="KW-0067">ATP-binding</keyword>
<protein>
    <submittedName>
        <fullName evidence="6">Serine/threonine protein kinase</fullName>
    </submittedName>
</protein>
<evidence type="ECO:0000313" key="6">
    <source>
        <dbReference type="EMBL" id="NMO19831.1"/>
    </source>
</evidence>
<dbReference type="AlphaFoldDB" id="A0A848LQ55"/>
<accession>A0A848LQ55</accession>
<sequence length="456" mass="49244">MEQRGRGTYGVVYRAESVEEIPGIVALKLALYPGDARFVREAELLSRVRHPAVPRLYDHGQWRPRDGVSYAWLVMEWIEGVPLYDWAVAQRPSSRQVLHLLAGLARALEVTHAAGGVHRDVKGENVRVQRADGRPFLMDFGSGHHLGASTLTWQPFPPGTPAYRAPEAWRFVLGSSKPPTVAYAPGPADDLFALGVTAYRLVTGKYPPSASPQAEDTWLWHSKRLALWTASTSNARCVAELSALVSRMLLPQPEARGSAREVAGALEQAAREAGPDADVPLFTGEEARPAGLFPPVQRVTVRPPPGVVRRPWFVAASIGASLALGAGALLSTRFVEPSEKTHRAEGEEVKDGGTVAVGDAALTAPVAPAQVPSMWPAIRAELPPTPFPKQRKPDRDGRCPGKSLVAINGGCWARLIVDLKDCEAAAGFVYKGECYVPVWTLIRPSTSGPTNRNDAP</sequence>
<keyword evidence="2" id="KW-0547">Nucleotide-binding</keyword>
<dbReference type="Proteomes" id="UP000518300">
    <property type="component" value="Unassembled WGS sequence"/>
</dbReference>
<dbReference type="SMART" id="SM00220">
    <property type="entry name" value="S_TKc"/>
    <property type="match status" value="1"/>
</dbReference>
<dbReference type="EMBL" id="JABBJJ010000208">
    <property type="protein sequence ID" value="NMO19831.1"/>
    <property type="molecule type" value="Genomic_DNA"/>
</dbReference>
<keyword evidence="1" id="KW-0808">Transferase</keyword>
<evidence type="ECO:0000256" key="2">
    <source>
        <dbReference type="ARBA" id="ARBA00022741"/>
    </source>
</evidence>
<evidence type="ECO:0000256" key="3">
    <source>
        <dbReference type="ARBA" id="ARBA00022777"/>
    </source>
</evidence>
<name>A0A848LQ55_9BACT</name>
<dbReference type="Pfam" id="PF00069">
    <property type="entry name" value="Pkinase"/>
    <property type="match status" value="1"/>
</dbReference>